<organism evidence="2 3">
    <name type="scientific">Punica granatum</name>
    <name type="common">Pomegranate</name>
    <dbReference type="NCBI Taxonomy" id="22663"/>
    <lineage>
        <taxon>Eukaryota</taxon>
        <taxon>Viridiplantae</taxon>
        <taxon>Streptophyta</taxon>
        <taxon>Embryophyta</taxon>
        <taxon>Tracheophyta</taxon>
        <taxon>Spermatophyta</taxon>
        <taxon>Magnoliopsida</taxon>
        <taxon>eudicotyledons</taxon>
        <taxon>Gunneridae</taxon>
        <taxon>Pentapetalae</taxon>
        <taxon>rosids</taxon>
        <taxon>malvids</taxon>
        <taxon>Myrtales</taxon>
        <taxon>Lythraceae</taxon>
        <taxon>Punica</taxon>
    </lineage>
</organism>
<proteinExistence type="predicted"/>
<dbReference type="STRING" id="22663.A0A2I0IDC1"/>
<comment type="caution">
    <text evidence="2">The sequence shown here is derived from an EMBL/GenBank/DDBJ whole genome shotgun (WGS) entry which is preliminary data.</text>
</comment>
<accession>A0A2I0IDC1</accession>
<dbReference type="EMBL" id="PGOL01003297">
    <property type="protein sequence ID" value="PKI41803.1"/>
    <property type="molecule type" value="Genomic_DNA"/>
</dbReference>
<keyword evidence="3" id="KW-1185">Reference proteome</keyword>
<dbReference type="PANTHER" id="PTHR31286">
    <property type="entry name" value="GLYCINE-RICH CELL WALL STRUCTURAL PROTEIN 1.8-LIKE"/>
    <property type="match status" value="1"/>
</dbReference>
<name>A0A2I0IDC1_PUNGR</name>
<dbReference type="AlphaFoldDB" id="A0A2I0IDC1"/>
<dbReference type="InterPro" id="IPR040256">
    <property type="entry name" value="At4g02000-like"/>
</dbReference>
<gene>
    <name evidence="2" type="ORF">CRG98_037803</name>
</gene>
<protein>
    <submittedName>
        <fullName evidence="2">Uncharacterized protein</fullName>
    </submittedName>
</protein>
<evidence type="ECO:0000256" key="1">
    <source>
        <dbReference type="SAM" id="MobiDB-lite"/>
    </source>
</evidence>
<sequence>MASGDSFSRASVARPRECGHSQAALHSRRAHACPDEMKIREWTLEFNPWRSTIDKATIWARILHLPNQFQNTTILRRVGIGLGKPVRLDRKTQDIVQGNFARICVEVDLTKLLKPIVEVVIEKLVITPNAEPTIRGRESGNGSRFVVLQEEDLNPSGKQPVDTSIDGGVSKLTSPHAKPKDSRSSQTGPENPQVERAVKEMEQTPSKPGRAPDLTGISDIILVVNRPSVDVSTHQESNPPGLMEASTVRDMRDSGIVVPMQIGDGGGDASLLSKADC</sequence>
<dbReference type="PANTHER" id="PTHR31286:SF99">
    <property type="entry name" value="DUF4283 DOMAIN-CONTAINING PROTEIN"/>
    <property type="match status" value="1"/>
</dbReference>
<reference evidence="2 3" key="1">
    <citation type="submission" date="2017-11" db="EMBL/GenBank/DDBJ databases">
        <title>De-novo sequencing of pomegranate (Punica granatum L.) genome.</title>
        <authorList>
            <person name="Akparov Z."/>
            <person name="Amiraslanov A."/>
            <person name="Hajiyeva S."/>
            <person name="Abbasov M."/>
            <person name="Kaur K."/>
            <person name="Hamwieh A."/>
            <person name="Solovyev V."/>
            <person name="Salamov A."/>
            <person name="Braich B."/>
            <person name="Kosarev P."/>
            <person name="Mahmoud A."/>
            <person name="Hajiyev E."/>
            <person name="Babayeva S."/>
            <person name="Izzatullayeva V."/>
            <person name="Mammadov A."/>
            <person name="Mammadov A."/>
            <person name="Sharifova S."/>
            <person name="Ojaghi J."/>
            <person name="Eynullazada K."/>
            <person name="Bayramov B."/>
            <person name="Abdulazimova A."/>
            <person name="Shahmuradov I."/>
        </authorList>
    </citation>
    <scope>NUCLEOTIDE SEQUENCE [LARGE SCALE GENOMIC DNA]</scope>
    <source>
        <strain evidence="3">cv. AG2017</strain>
        <tissue evidence="2">Leaf</tissue>
    </source>
</reference>
<feature type="region of interest" description="Disordered" evidence="1">
    <location>
        <begin position="150"/>
        <end position="214"/>
    </location>
</feature>
<evidence type="ECO:0000313" key="3">
    <source>
        <dbReference type="Proteomes" id="UP000233551"/>
    </source>
</evidence>
<evidence type="ECO:0000313" key="2">
    <source>
        <dbReference type="EMBL" id="PKI41803.1"/>
    </source>
</evidence>
<dbReference type="Proteomes" id="UP000233551">
    <property type="component" value="Unassembled WGS sequence"/>
</dbReference>